<gene>
    <name evidence="2" type="ORF">ACFSTG_06725</name>
</gene>
<reference evidence="3" key="1">
    <citation type="journal article" date="2019" name="Int. J. Syst. Evol. Microbiol.">
        <title>The Global Catalogue of Microorganisms (GCM) 10K type strain sequencing project: providing services to taxonomists for standard genome sequencing and annotation.</title>
        <authorList>
            <consortium name="The Broad Institute Genomics Platform"/>
            <consortium name="The Broad Institute Genome Sequencing Center for Infectious Disease"/>
            <person name="Wu L."/>
            <person name="Ma J."/>
        </authorList>
    </citation>
    <scope>NUCLEOTIDE SEQUENCE [LARGE SCALE GENOMIC DNA]</scope>
    <source>
        <strain evidence="3">KCTC 42585</strain>
    </source>
</reference>
<comment type="caution">
    <text evidence="2">The sequence shown here is derived from an EMBL/GenBank/DDBJ whole genome shotgun (WGS) entry which is preliminary data.</text>
</comment>
<dbReference type="InterPro" id="IPR016040">
    <property type="entry name" value="NAD(P)-bd_dom"/>
</dbReference>
<protein>
    <submittedName>
        <fullName evidence="2">NAD(P)H-binding protein</fullName>
    </submittedName>
</protein>
<name>A0ABW5IWV5_9FLAO</name>
<dbReference type="SUPFAM" id="SSF51735">
    <property type="entry name" value="NAD(P)-binding Rossmann-fold domains"/>
    <property type="match status" value="1"/>
</dbReference>
<dbReference type="EMBL" id="JBHULT010000006">
    <property type="protein sequence ID" value="MFD2517581.1"/>
    <property type="molecule type" value="Genomic_DNA"/>
</dbReference>
<dbReference type="InterPro" id="IPR036291">
    <property type="entry name" value="NAD(P)-bd_dom_sf"/>
</dbReference>
<dbReference type="PANTHER" id="PTHR48079">
    <property type="entry name" value="PROTEIN YEEZ"/>
    <property type="match status" value="1"/>
</dbReference>
<dbReference type="InterPro" id="IPR051783">
    <property type="entry name" value="NAD(P)-dependent_oxidoreduct"/>
</dbReference>
<organism evidence="2 3">
    <name type="scientific">Salinimicrobium flavum</name>
    <dbReference type="NCBI Taxonomy" id="1737065"/>
    <lineage>
        <taxon>Bacteria</taxon>
        <taxon>Pseudomonadati</taxon>
        <taxon>Bacteroidota</taxon>
        <taxon>Flavobacteriia</taxon>
        <taxon>Flavobacteriales</taxon>
        <taxon>Flavobacteriaceae</taxon>
        <taxon>Salinimicrobium</taxon>
    </lineage>
</organism>
<dbReference type="Proteomes" id="UP001597468">
    <property type="component" value="Unassembled WGS sequence"/>
</dbReference>
<keyword evidence="3" id="KW-1185">Reference proteome</keyword>
<feature type="domain" description="NAD(P)-binding" evidence="1">
    <location>
        <begin position="2"/>
        <end position="155"/>
    </location>
</feature>
<dbReference type="RefSeq" id="WP_380750016.1">
    <property type="nucleotide sequence ID" value="NZ_JBHULT010000006.1"/>
</dbReference>
<proteinExistence type="predicted"/>
<dbReference type="PANTHER" id="PTHR48079:SF6">
    <property type="entry name" value="NAD(P)-BINDING DOMAIN-CONTAINING PROTEIN-RELATED"/>
    <property type="match status" value="1"/>
</dbReference>
<accession>A0ABW5IWV5</accession>
<evidence type="ECO:0000313" key="2">
    <source>
        <dbReference type="EMBL" id="MFD2517581.1"/>
    </source>
</evidence>
<sequence>MGMPLAKMLLAEGISVKGSTTSAEKLPLLRDAGIESYEIRVAAEGIHGDIEGFLASTDVLIIDFPPGLRKDPKLDYSGAIERLSEAIEESGVEKVIFVSSISVYEETESFRIYTEDTAPNSTSISGREIISAERILLHNALFDTTVIRFGGLIGAGRHPVKYLAGRTALSNPLGPVNLIHLNDCLKVIKNVLENDIYGEVYNAVYPLNPPREKYYTEKAREAGLEIPQFDHSKPSVGKVISASKVMRELGVEFREKI</sequence>
<dbReference type="Gene3D" id="3.40.50.720">
    <property type="entry name" value="NAD(P)-binding Rossmann-like Domain"/>
    <property type="match status" value="1"/>
</dbReference>
<evidence type="ECO:0000259" key="1">
    <source>
        <dbReference type="Pfam" id="PF13460"/>
    </source>
</evidence>
<dbReference type="Pfam" id="PF13460">
    <property type="entry name" value="NAD_binding_10"/>
    <property type="match status" value="1"/>
</dbReference>
<evidence type="ECO:0000313" key="3">
    <source>
        <dbReference type="Proteomes" id="UP001597468"/>
    </source>
</evidence>